<keyword evidence="7" id="KW-1185">Reference proteome</keyword>
<dbReference type="Gene3D" id="6.10.250.380">
    <property type="match status" value="1"/>
</dbReference>
<evidence type="ECO:0000256" key="2">
    <source>
        <dbReference type="ARBA" id="ARBA00022942"/>
    </source>
</evidence>
<feature type="compositionally biased region" description="Gly residues" evidence="4">
    <location>
        <begin position="243"/>
        <end position="261"/>
    </location>
</feature>
<dbReference type="SMART" id="SM00726">
    <property type="entry name" value="UIM"/>
    <property type="match status" value="3"/>
</dbReference>
<dbReference type="PANTHER" id="PTHR10223:SF0">
    <property type="entry name" value="26S PROTEASOME NON-ATPASE REGULATORY SUBUNIT 4"/>
    <property type="match status" value="1"/>
</dbReference>
<dbReference type="Proteomes" id="UP001244341">
    <property type="component" value="Chromosome 3b"/>
</dbReference>
<proteinExistence type="inferred from homology"/>
<dbReference type="Pfam" id="PF02809">
    <property type="entry name" value="UIM"/>
    <property type="match status" value="3"/>
</dbReference>
<feature type="coiled-coil region" evidence="3">
    <location>
        <begin position="1086"/>
        <end position="1113"/>
    </location>
</feature>
<feature type="domain" description="VWFA" evidence="5">
    <location>
        <begin position="3"/>
        <end position="185"/>
    </location>
</feature>
<feature type="compositionally biased region" description="Low complexity" evidence="4">
    <location>
        <begin position="299"/>
        <end position="319"/>
    </location>
</feature>
<dbReference type="Gene3D" id="6.10.140.100">
    <property type="match status" value="1"/>
</dbReference>
<dbReference type="PANTHER" id="PTHR10223">
    <property type="entry name" value="26S PROTEASOME NON-ATPASE REGULATORY SUBUNIT 4"/>
    <property type="match status" value="1"/>
</dbReference>
<evidence type="ECO:0000256" key="1">
    <source>
        <dbReference type="ARBA" id="ARBA00005574"/>
    </source>
</evidence>
<dbReference type="InterPro" id="IPR027040">
    <property type="entry name" value="PSMD4"/>
</dbReference>
<keyword evidence="3" id="KW-0175">Coiled coil</keyword>
<evidence type="ECO:0000259" key="5">
    <source>
        <dbReference type="PROSITE" id="PS50234"/>
    </source>
</evidence>
<feature type="region of interest" description="Disordered" evidence="4">
    <location>
        <begin position="1180"/>
        <end position="1202"/>
    </location>
</feature>
<feature type="region of interest" description="Disordered" evidence="4">
    <location>
        <begin position="402"/>
        <end position="438"/>
    </location>
</feature>
<gene>
    <name evidence="6" type="ORF">OEZ85_011544</name>
</gene>
<accession>A0ABY8TQY3</accession>
<dbReference type="InterPro" id="IPR003903">
    <property type="entry name" value="UIM_dom"/>
</dbReference>
<feature type="compositionally biased region" description="Low complexity" evidence="4">
    <location>
        <begin position="416"/>
        <end position="437"/>
    </location>
</feature>
<evidence type="ECO:0000313" key="6">
    <source>
        <dbReference type="EMBL" id="WIA11427.1"/>
    </source>
</evidence>
<comment type="similarity">
    <text evidence="1">Belongs to the proteasome subunit S5A family.</text>
</comment>
<evidence type="ECO:0000313" key="7">
    <source>
        <dbReference type="Proteomes" id="UP001244341"/>
    </source>
</evidence>
<dbReference type="PROSITE" id="PS50330">
    <property type="entry name" value="UIM"/>
    <property type="match status" value="3"/>
</dbReference>
<feature type="region of interest" description="Disordered" evidence="4">
    <location>
        <begin position="297"/>
        <end position="319"/>
    </location>
</feature>
<dbReference type="EMBL" id="CP126210">
    <property type="protein sequence ID" value="WIA11427.1"/>
    <property type="molecule type" value="Genomic_DNA"/>
</dbReference>
<dbReference type="Pfam" id="PF13519">
    <property type="entry name" value="VWA_2"/>
    <property type="match status" value="1"/>
</dbReference>
<feature type="region of interest" description="Disordered" evidence="4">
    <location>
        <begin position="237"/>
        <end position="264"/>
    </location>
</feature>
<keyword evidence="2" id="KW-0647">Proteasome</keyword>
<dbReference type="InterPro" id="IPR002035">
    <property type="entry name" value="VWF_A"/>
</dbReference>
<dbReference type="CDD" id="cd01452">
    <property type="entry name" value="VWA_26S_proteasome_subunit"/>
    <property type="match status" value="1"/>
</dbReference>
<organism evidence="6 7">
    <name type="scientific">Tetradesmus obliquus</name>
    <name type="common">Green alga</name>
    <name type="synonym">Acutodesmus obliquus</name>
    <dbReference type="NCBI Taxonomy" id="3088"/>
    <lineage>
        <taxon>Eukaryota</taxon>
        <taxon>Viridiplantae</taxon>
        <taxon>Chlorophyta</taxon>
        <taxon>core chlorophytes</taxon>
        <taxon>Chlorophyceae</taxon>
        <taxon>CS clade</taxon>
        <taxon>Sphaeropleales</taxon>
        <taxon>Scenedesmaceae</taxon>
        <taxon>Tetradesmus</taxon>
    </lineage>
</organism>
<dbReference type="InterPro" id="IPR036465">
    <property type="entry name" value="vWFA_dom_sf"/>
</dbReference>
<evidence type="ECO:0000256" key="3">
    <source>
        <dbReference type="SAM" id="Coils"/>
    </source>
</evidence>
<evidence type="ECO:0000256" key="4">
    <source>
        <dbReference type="SAM" id="MobiDB-lite"/>
    </source>
</evidence>
<sequence>MEATIVCIDNSEWTRSGDYAPTRFQAQADAVNLLAGAKTQANPENTVGVLIMAGKTPRVLVTPTPDLGKVLNCMTDINIDGEANIATSVQIAQLALKHRQNKNQRQRIVIFAGSPVREDKDMLVKIAKKLKKNNVAVDVVSFGHEADNEEKLAAFHSAVNSNDNSHLVSVPPGPVLSDVLIGSPIFQGEGGGAFGAGAGGGGGGGGGGGFEFGVDPSLDPELALALRVSLEEERARQAAAQAAGGGEGGAPAAAGEGGAGGAPAAAAAAAGGAGAGDMELDEDALLQQALAMSMQVDEPAAAAGPTPAAPSKPAAPSRDAAMLDGELDDDLQKALALSMQEVVEPAAAAPDASAAIAGLPGVDPNDPSVQAALRNVQGDKEEGKKEGDGKQLQGTAWLSTMQQPCAAGSPARSYSRQGATAAQRQQADGQNSSSSSSRWEWEACPYDLQVVPRAQLGASYCSVTATGIVQVPGGGEPCMHTPVGLWVRGSSMHRILRGLPAFKQLWQGHAIRRWYANVRQLKFQRSRQRLAQQLLLLKLPYLKLLMDCRAKMGAILDTGALQAVAPGLYKLDALVEQQQEYQQSKLAPLLARTIATIVAEVEQMAARLQSSEQLLRRELQQYSKDPSAGAAQGLNPIKIRAERDAVAARHAAALRDLQRLPAFLRLLGLHVLQAYQDLLVGAVSGLKSHLEAPGNALVVDLVIAQGGVALSPSMEELLKGLSKGVIEHLVGVLKAAPRPLRHPSLAALLEDPVASSSIVSAGIAARARLSSCGGGASYASAAGCAAPLSPVNGTAAHRFSSASSSFMQQGSNLAAGAAAGGGGGLCIMVNGARVSVPGATHVPLPKWLAGHDDEEGSVEGGQLLLMMVGDQHLADLRRAMDQQVMRSYREASVVTDTLAELGVLLRFMHMWDAAAYKAKQHSVAQLRRDMLLLKEWQAQLQVVCDSQGVGLLQLQTSSLKTSYMAKLAAAQATLAMMLVSAARKECQAATAELQSLARDLAAQPSKLGDFISFRLHVREVQAARDCVSGLRPAQVQDLYATATSWGGRLPHADQVALDDLQEALRCFGRALTAAVAFLDSRQAGMLALLDRQAKELLKRVQELLKQLEAAAMAQRLGIPAASGLDVTADKLAAWQQQQASLCEAAAGINQQESRLGVKLTYYADLDEAGRVLKEIEEAHAAKAAGGSGRTSSDAGDSKCRSA</sequence>
<feature type="coiled-coil region" evidence="3">
    <location>
        <begin position="598"/>
        <end position="625"/>
    </location>
</feature>
<reference evidence="6 7" key="1">
    <citation type="submission" date="2023-05" db="EMBL/GenBank/DDBJ databases">
        <title>A 100% complete, gapless, phased diploid assembly of the Scenedesmus obliquus UTEX 3031 genome.</title>
        <authorList>
            <person name="Biondi T.C."/>
            <person name="Hanschen E.R."/>
            <person name="Kwon T."/>
            <person name="Eng W."/>
            <person name="Kruse C.P.S."/>
            <person name="Koehler S.I."/>
            <person name="Kunde Y."/>
            <person name="Gleasner C.D."/>
            <person name="You Mak K.T."/>
            <person name="Polle J."/>
            <person name="Hovde B.T."/>
            <person name="Starkenburg S.R."/>
        </authorList>
    </citation>
    <scope>NUCLEOTIDE SEQUENCE [LARGE SCALE GENOMIC DNA]</scope>
    <source>
        <strain evidence="6 7">DOE0152z</strain>
    </source>
</reference>
<dbReference type="SMART" id="SM00327">
    <property type="entry name" value="VWA"/>
    <property type="match status" value="1"/>
</dbReference>
<dbReference type="PROSITE" id="PS50234">
    <property type="entry name" value="VWFA"/>
    <property type="match status" value="1"/>
</dbReference>
<dbReference type="Gene3D" id="3.40.50.410">
    <property type="entry name" value="von Willebrand factor, type A domain"/>
    <property type="match status" value="1"/>
</dbReference>
<dbReference type="SUPFAM" id="SSF53300">
    <property type="entry name" value="vWA-like"/>
    <property type="match status" value="1"/>
</dbReference>
<name>A0ABY8TQY3_TETOB</name>
<protein>
    <recommendedName>
        <fullName evidence="5">VWFA domain-containing protein</fullName>
    </recommendedName>
</protein>